<evidence type="ECO:0000259" key="1">
    <source>
        <dbReference type="Pfam" id="PF19044"/>
    </source>
</evidence>
<keyword evidence="3" id="KW-1185">Reference proteome</keyword>
<proteinExistence type="predicted"/>
<protein>
    <submittedName>
        <fullName evidence="2">Bacteroides conjugation system ATPase, TraG family</fullName>
    </submittedName>
</protein>
<dbReference type="InterPro" id="IPR053155">
    <property type="entry name" value="F-pilin_assembly_TraC"/>
</dbReference>
<dbReference type="PANTHER" id="PTHR38467">
    <property type="match status" value="1"/>
</dbReference>
<dbReference type="Pfam" id="PF19044">
    <property type="entry name" value="P-loop_TraG"/>
    <property type="match status" value="1"/>
</dbReference>
<gene>
    <name evidence="2" type="ORF">SAMN05428642_105132</name>
</gene>
<feature type="domain" description="TraG P-loop" evidence="1">
    <location>
        <begin position="416"/>
        <end position="836"/>
    </location>
</feature>
<dbReference type="STRING" id="369401.SAMN05428642_105132"/>
<dbReference type="OrthoDB" id="596266at2"/>
<reference evidence="2 3" key="1">
    <citation type="submission" date="2016-10" db="EMBL/GenBank/DDBJ databases">
        <authorList>
            <person name="de Groot N.N."/>
        </authorList>
    </citation>
    <scope>NUCLEOTIDE SEQUENCE [LARGE SCALE GENOMIC DNA]</scope>
    <source>
        <strain evidence="2 3">DSM 18180</strain>
    </source>
</reference>
<dbReference type="Gene3D" id="3.40.50.300">
    <property type="entry name" value="P-loop containing nucleotide triphosphate hydrolases"/>
    <property type="match status" value="1"/>
</dbReference>
<dbReference type="Proteomes" id="UP000182544">
    <property type="component" value="Unassembled WGS sequence"/>
</dbReference>
<dbReference type="AlphaFoldDB" id="A0A1K2IR50"/>
<dbReference type="SUPFAM" id="SSF52540">
    <property type="entry name" value="P-loop containing nucleoside triphosphate hydrolases"/>
    <property type="match status" value="1"/>
</dbReference>
<dbReference type="InterPro" id="IPR043964">
    <property type="entry name" value="P-loop_TraG"/>
</dbReference>
<dbReference type="EMBL" id="FPKV01000005">
    <property type="protein sequence ID" value="SFZ94847.1"/>
    <property type="molecule type" value="Genomic_DNA"/>
</dbReference>
<sequence>MEKRVELLDTFPIYGYERKSLISKEKGCVTIPLKLELPEVFSLDQTDYTILNELFFNVINILGPNKLLHRQDYFFEENYKPIGQRLEGDFMERGNELYFNERTFLRASHFLFISIVPTNYIKYGSKRVNSFLSKKRDYFLEKTIPEEFVNSDILLDFESKVENVSDLINSSGLIKSTILNYEDLFDDNGLYAKYFSLSCQNKNLPDIDFSNNQIQIGEKLAQFYTLENLDQFTKEHIGQNELYGKFTTRHNKFPIGNLFSIGFKIPHEHIINQYIYIPEQDKALGQLRKKAKRFNQFGNGRKDDSNGIYANQIYEFNSDILENHKEIVFYHLNVLGFENKKEGHRKMCNTIAGAFKKLKVNAKENTIDRKNLFFAGVPGNAVGLSSDMYLPMSSDMAASLLYFEGEYKDSSKAVDGLRLVDRISGRPLTVSVYREPEKNDWIFNRGMLIASGSGGGKSYVANHYISSELRQGAEAIIMEDGNSYDKLTKVFDGIIIEHDDESPFTFNPFMLDNYDTVYHGNNKTTLTEDKIVYLVTLLKLITGDEKNTDNSMSNEVKKTVLENLVIGYYNQMWEKENQNFCFNTFYEYCRSHLNEQTKSKKVARDVFDPNAFLFLLEKYYKDNPRGKLLNREDERITRLSNEKVVYFKLGKLIDNELLFPITALMIMEIFNKKLNDKSKLAINKMMVVDEAWKALARTELEDYFNNQSRMARKYGGQPIFISQKVDDFIASKVIKNAIVVNSHIKVFLDMRDFEGSFEKIQSVMGLGEKQKQLILSINKDLSEKRKFREVAFCWMDRVKVYGVETSLVEKCIYETNPTQSDRINTLYEKNNNNWELTAKEYAYRSSN</sequence>
<dbReference type="RefSeq" id="WP_072403584.1">
    <property type="nucleotide sequence ID" value="NZ_FPKV01000005.1"/>
</dbReference>
<evidence type="ECO:0000313" key="3">
    <source>
        <dbReference type="Proteomes" id="UP000182544"/>
    </source>
</evidence>
<name>A0A1K2IR50_9FLAO</name>
<dbReference type="InterPro" id="IPR027417">
    <property type="entry name" value="P-loop_NTPase"/>
</dbReference>
<organism evidence="2 3">
    <name type="scientific">Flaviramulus basaltis</name>
    <dbReference type="NCBI Taxonomy" id="369401"/>
    <lineage>
        <taxon>Bacteria</taxon>
        <taxon>Pseudomonadati</taxon>
        <taxon>Bacteroidota</taxon>
        <taxon>Flavobacteriia</taxon>
        <taxon>Flavobacteriales</taxon>
        <taxon>Flavobacteriaceae</taxon>
        <taxon>Flaviramulus</taxon>
    </lineage>
</organism>
<dbReference type="PANTHER" id="PTHR38467:SF1">
    <property type="entry name" value="CONJUGATIVE TRANSFER: ASSEMBLY"/>
    <property type="match status" value="1"/>
</dbReference>
<accession>A0A1K2IR50</accession>
<evidence type="ECO:0000313" key="2">
    <source>
        <dbReference type="EMBL" id="SFZ94847.1"/>
    </source>
</evidence>
<dbReference type="NCBIfam" id="TIGR03783">
    <property type="entry name" value="Bac_Flav_CT_G"/>
    <property type="match status" value="1"/>
</dbReference>
<dbReference type="Gene3D" id="1.10.8.730">
    <property type="match status" value="1"/>
</dbReference>
<dbReference type="InterPro" id="IPR022509">
    <property type="entry name" value="Conjugation_ATPase_TraG"/>
</dbReference>